<dbReference type="Pfam" id="PF00111">
    <property type="entry name" value="Fer2"/>
    <property type="match status" value="1"/>
</dbReference>
<name>A0A7S2S4R7_9STRA</name>
<feature type="domain" description="2Fe-2S ferredoxin-type" evidence="4">
    <location>
        <begin position="87"/>
        <end position="130"/>
    </location>
</feature>
<dbReference type="InterPro" id="IPR036010">
    <property type="entry name" value="2Fe-2S_ferredoxin-like_sf"/>
</dbReference>
<dbReference type="AlphaFoldDB" id="A0A7S2S4R7"/>
<evidence type="ECO:0000313" key="5">
    <source>
        <dbReference type="EMBL" id="CAD9689467.1"/>
    </source>
</evidence>
<protein>
    <recommendedName>
        <fullName evidence="4">2Fe-2S ferredoxin-type domain-containing protein</fullName>
    </recommendedName>
</protein>
<keyword evidence="1" id="KW-0408">Iron</keyword>
<evidence type="ECO:0000256" key="1">
    <source>
        <dbReference type="ARBA" id="ARBA00022714"/>
    </source>
</evidence>
<evidence type="ECO:0000256" key="2">
    <source>
        <dbReference type="ARBA" id="ARBA00023014"/>
    </source>
</evidence>
<dbReference type="Gene3D" id="3.10.20.30">
    <property type="match status" value="1"/>
</dbReference>
<accession>A0A7S2S4R7</accession>
<evidence type="ECO:0000259" key="4">
    <source>
        <dbReference type="Pfam" id="PF00111"/>
    </source>
</evidence>
<dbReference type="SUPFAM" id="SSF54292">
    <property type="entry name" value="2Fe-2S ferredoxin-like"/>
    <property type="match status" value="1"/>
</dbReference>
<keyword evidence="1" id="KW-0001">2Fe-2S</keyword>
<proteinExistence type="predicted"/>
<dbReference type="InterPro" id="IPR006058">
    <property type="entry name" value="2Fe2S_fd_BS"/>
</dbReference>
<keyword evidence="2" id="KW-0411">Iron-sulfur</keyword>
<organism evidence="5">
    <name type="scientific">Eucampia antarctica</name>
    <dbReference type="NCBI Taxonomy" id="49252"/>
    <lineage>
        <taxon>Eukaryota</taxon>
        <taxon>Sar</taxon>
        <taxon>Stramenopiles</taxon>
        <taxon>Ochrophyta</taxon>
        <taxon>Bacillariophyta</taxon>
        <taxon>Mediophyceae</taxon>
        <taxon>Biddulphiophycidae</taxon>
        <taxon>Hemiaulales</taxon>
        <taxon>Hemiaulaceae</taxon>
        <taxon>Eucampia</taxon>
    </lineage>
</organism>
<gene>
    <name evidence="5" type="ORF">EANT1437_LOCUS12025</name>
</gene>
<dbReference type="InterPro" id="IPR012675">
    <property type="entry name" value="Beta-grasp_dom_sf"/>
</dbReference>
<evidence type="ECO:0000256" key="3">
    <source>
        <dbReference type="SAM" id="SignalP"/>
    </source>
</evidence>
<feature type="chain" id="PRO_5030835087" description="2Fe-2S ferredoxin-type domain-containing protein" evidence="3">
    <location>
        <begin position="34"/>
        <end position="151"/>
    </location>
</feature>
<keyword evidence="3" id="KW-0732">Signal</keyword>
<dbReference type="PROSITE" id="PS00197">
    <property type="entry name" value="2FE2S_FER_1"/>
    <property type="match status" value="1"/>
</dbReference>
<keyword evidence="1" id="KW-0479">Metal-binding</keyword>
<dbReference type="InterPro" id="IPR001041">
    <property type="entry name" value="2Fe-2S_ferredoxin-type"/>
</dbReference>
<reference evidence="5" key="1">
    <citation type="submission" date="2021-01" db="EMBL/GenBank/DDBJ databases">
        <authorList>
            <person name="Corre E."/>
            <person name="Pelletier E."/>
            <person name="Niang G."/>
            <person name="Scheremetjew M."/>
            <person name="Finn R."/>
            <person name="Kale V."/>
            <person name="Holt S."/>
            <person name="Cochrane G."/>
            <person name="Meng A."/>
            <person name="Brown T."/>
            <person name="Cohen L."/>
        </authorList>
    </citation>
    <scope>NUCLEOTIDE SEQUENCE</scope>
    <source>
        <strain evidence="5">CCMP1452</strain>
    </source>
</reference>
<dbReference type="EMBL" id="HBHI01023421">
    <property type="protein sequence ID" value="CAD9689467.1"/>
    <property type="molecule type" value="Transcribed_RNA"/>
</dbReference>
<dbReference type="GO" id="GO:0051537">
    <property type="term" value="F:2 iron, 2 sulfur cluster binding"/>
    <property type="evidence" value="ECO:0007669"/>
    <property type="project" value="UniProtKB-KW"/>
</dbReference>
<sequence length="151" mass="16158">MVLPRNVQPVMKYFLIASFLFCIVTLTSNSCEAFSSRTASFSRKQAFSTELPMFGDAFKGAFSNDDSLGKAKNAGLKNGPNGNDAVTFNGKKVKAVVGQKVSVVAAQARAKISYSCKKGDCGTCEITMNGRITKACQAKIPSGKCAMETFR</sequence>
<feature type="signal peptide" evidence="3">
    <location>
        <begin position="1"/>
        <end position="33"/>
    </location>
</feature>